<evidence type="ECO:0000256" key="3">
    <source>
        <dbReference type="ARBA" id="ARBA00013253"/>
    </source>
</evidence>
<dbReference type="Gene3D" id="3.30.70.560">
    <property type="entry name" value="7,8-Dihydro-6-hydroxymethylpterin-pyrophosphokinase HPPK"/>
    <property type="match status" value="1"/>
</dbReference>
<comment type="pathway">
    <text evidence="1">Cofactor biosynthesis; tetrahydrofolate biosynthesis; 2-amino-4-hydroxy-6-hydroxymethyl-7,8-dihydropteridine diphosphate from 7,8-dihydroneopterin triphosphate: step 4/4.</text>
</comment>
<evidence type="ECO:0000256" key="11">
    <source>
        <dbReference type="ARBA" id="ARBA00029766"/>
    </source>
</evidence>
<proteinExistence type="inferred from homology"/>
<feature type="domain" description="7,8-dihydro-6-hydroxymethylpterin-pyrophosphokinase" evidence="13">
    <location>
        <begin position="5"/>
        <end position="98"/>
    </location>
</feature>
<evidence type="ECO:0000259" key="13">
    <source>
        <dbReference type="Pfam" id="PF01288"/>
    </source>
</evidence>
<dbReference type="EMBL" id="AGWK01000009">
    <property type="protein sequence ID" value="EHO74138.1"/>
    <property type="molecule type" value="Genomic_DNA"/>
</dbReference>
<evidence type="ECO:0000256" key="6">
    <source>
        <dbReference type="ARBA" id="ARBA00022741"/>
    </source>
</evidence>
<dbReference type="GO" id="GO:0005524">
    <property type="term" value="F:ATP binding"/>
    <property type="evidence" value="ECO:0007669"/>
    <property type="project" value="UniProtKB-KW"/>
</dbReference>
<evidence type="ECO:0000256" key="5">
    <source>
        <dbReference type="ARBA" id="ARBA00022679"/>
    </source>
</evidence>
<keyword evidence="6" id="KW-0547">Nucleotide-binding</keyword>
<evidence type="ECO:0000256" key="7">
    <source>
        <dbReference type="ARBA" id="ARBA00022777"/>
    </source>
</evidence>
<comment type="caution">
    <text evidence="14">The sequence shown here is derived from an EMBL/GenBank/DDBJ whole genome shotgun (WGS) entry which is preliminary data.</text>
</comment>
<dbReference type="UniPathway" id="UPA00077">
    <property type="reaction ID" value="UER00155"/>
</dbReference>
<keyword evidence="7" id="KW-0418">Kinase</keyword>
<dbReference type="PATRIC" id="fig|883158.3.peg.309"/>
<evidence type="ECO:0000256" key="8">
    <source>
        <dbReference type="ARBA" id="ARBA00022840"/>
    </source>
</evidence>
<dbReference type="eggNOG" id="COG0801">
    <property type="taxonomic scope" value="Bacteria"/>
</dbReference>
<dbReference type="SUPFAM" id="SSF55083">
    <property type="entry name" value="6-hydroxymethyl-7,8-dihydropterin pyrophosphokinase, HPPK"/>
    <property type="match status" value="1"/>
</dbReference>
<evidence type="ECO:0000256" key="1">
    <source>
        <dbReference type="ARBA" id="ARBA00005051"/>
    </source>
</evidence>
<name>H1Q061_9BACT</name>
<comment type="similarity">
    <text evidence="2">Belongs to the HPPK family.</text>
</comment>
<dbReference type="GO" id="GO:0003848">
    <property type="term" value="F:2-amino-4-hydroxy-6-hydroxymethyldihydropteridine diphosphokinase activity"/>
    <property type="evidence" value="ECO:0007669"/>
    <property type="project" value="UniProtKB-EC"/>
</dbReference>
<keyword evidence="15" id="KW-1185">Reference proteome</keyword>
<dbReference type="GO" id="GO:0016301">
    <property type="term" value="F:kinase activity"/>
    <property type="evidence" value="ECO:0007669"/>
    <property type="project" value="UniProtKB-KW"/>
</dbReference>
<protein>
    <recommendedName>
        <fullName evidence="4">2-amino-4-hydroxy-6-hydroxymethyldihydropteridine pyrophosphokinase</fullName>
        <ecNumber evidence="3">2.7.6.3</ecNumber>
    </recommendedName>
    <alternativeName>
        <fullName evidence="11">6-hydroxymethyl-7,8-dihydropterin pyrophosphokinase</fullName>
    </alternativeName>
    <alternativeName>
        <fullName evidence="12">7,8-dihydro-6-hydroxymethylpterin-pyrophosphokinase</fullName>
    </alternativeName>
</protein>
<reference evidence="14 15" key="1">
    <citation type="submission" date="2011-12" db="EMBL/GenBank/DDBJ databases">
        <title>The Genome Sequence of Prevotella micans F0438.</title>
        <authorList>
            <consortium name="The Broad Institute Genome Sequencing Platform"/>
            <person name="Earl A."/>
            <person name="Ward D."/>
            <person name="Feldgarden M."/>
            <person name="Gevers D."/>
            <person name="Izard J."/>
            <person name="Baranova O.V."/>
            <person name="Blanton J.M."/>
            <person name="Wade W.G."/>
            <person name="Dewhirst F.E."/>
            <person name="Young S.K."/>
            <person name="Zeng Q."/>
            <person name="Gargeya S."/>
            <person name="Fitzgerald M."/>
            <person name="Haas B."/>
            <person name="Abouelleil A."/>
            <person name="Alvarado L."/>
            <person name="Arachchi H.M."/>
            <person name="Berlin A."/>
            <person name="Chapman S.B."/>
            <person name="Gearin G."/>
            <person name="Goldberg J."/>
            <person name="Griggs A."/>
            <person name="Gujja S."/>
            <person name="Hansen M."/>
            <person name="Heiman D."/>
            <person name="Howarth C."/>
            <person name="Larimer J."/>
            <person name="Lui A."/>
            <person name="MacDonald P.J.P."/>
            <person name="McCowen C."/>
            <person name="Montmayeur A."/>
            <person name="Murphy C."/>
            <person name="Neiman D."/>
            <person name="Pearson M."/>
            <person name="Priest M."/>
            <person name="Roberts A."/>
            <person name="Saif S."/>
            <person name="Shea T."/>
            <person name="Sisk P."/>
            <person name="Stolte C."/>
            <person name="Sykes S."/>
            <person name="Wortman J."/>
            <person name="Nusbaum C."/>
            <person name="Birren B."/>
        </authorList>
    </citation>
    <scope>NUCLEOTIDE SEQUENCE [LARGE SCALE GENOMIC DNA]</scope>
    <source>
        <strain evidence="14 15">F0438</strain>
    </source>
</reference>
<dbReference type="GO" id="GO:0046654">
    <property type="term" value="P:tetrahydrofolate biosynthetic process"/>
    <property type="evidence" value="ECO:0007669"/>
    <property type="project" value="UniProtKB-UniPathway"/>
</dbReference>
<evidence type="ECO:0000256" key="10">
    <source>
        <dbReference type="ARBA" id="ARBA00029409"/>
    </source>
</evidence>
<comment type="function">
    <text evidence="10">Catalyzes the transfer of pyrophosphate from adenosine triphosphate (ATP) to 6-hydroxymethyl-7,8-dihydropterin, an enzymatic step in folate biosynthesis pathway.</text>
</comment>
<organism evidence="14 15">
    <name type="scientific">Prevotella micans F0438</name>
    <dbReference type="NCBI Taxonomy" id="883158"/>
    <lineage>
        <taxon>Bacteria</taxon>
        <taxon>Pseudomonadati</taxon>
        <taxon>Bacteroidota</taxon>
        <taxon>Bacteroidia</taxon>
        <taxon>Bacteroidales</taxon>
        <taxon>Prevotellaceae</taxon>
        <taxon>Prevotella</taxon>
    </lineage>
</organism>
<sequence length="108" mass="12451">MDIKITLGSNINQKNNIDVARRMLTEIFPDIRFSESVWTEAVGIESDRFLNCIAVFDSNFSESELIARFKAIEHELDDSHENHSLGTVIIDIDLISMGNRQIRQIIWE</sequence>
<gene>
    <name evidence="14" type="ORF">HMPREF9140_00299</name>
</gene>
<evidence type="ECO:0000313" key="15">
    <source>
        <dbReference type="Proteomes" id="UP000016023"/>
    </source>
</evidence>
<dbReference type="EC" id="2.7.6.3" evidence="3"/>
<dbReference type="AlphaFoldDB" id="H1Q061"/>
<dbReference type="STRING" id="883158.HMPREF9140_00299"/>
<keyword evidence="5" id="KW-0808">Transferase</keyword>
<evidence type="ECO:0000313" key="14">
    <source>
        <dbReference type="EMBL" id="EHO74138.1"/>
    </source>
</evidence>
<keyword evidence="9" id="KW-0289">Folate biosynthesis</keyword>
<dbReference type="RefSeq" id="WP_006951254.1">
    <property type="nucleotide sequence ID" value="NZ_JH594521.1"/>
</dbReference>
<keyword evidence="8" id="KW-0067">ATP-binding</keyword>
<dbReference type="Pfam" id="PF01288">
    <property type="entry name" value="HPPK"/>
    <property type="match status" value="1"/>
</dbReference>
<dbReference type="InterPro" id="IPR035907">
    <property type="entry name" value="Hppk_sf"/>
</dbReference>
<dbReference type="PANTHER" id="PTHR43071:SF1">
    <property type="entry name" value="2-AMINO-4-HYDROXY-6-HYDROXYMETHYLDIHYDROPTERIDINE PYROPHOSPHOKINASE"/>
    <property type="match status" value="1"/>
</dbReference>
<evidence type="ECO:0000256" key="9">
    <source>
        <dbReference type="ARBA" id="ARBA00022909"/>
    </source>
</evidence>
<dbReference type="GO" id="GO:0046656">
    <property type="term" value="P:folic acid biosynthetic process"/>
    <property type="evidence" value="ECO:0007669"/>
    <property type="project" value="UniProtKB-KW"/>
</dbReference>
<evidence type="ECO:0000256" key="12">
    <source>
        <dbReference type="ARBA" id="ARBA00033413"/>
    </source>
</evidence>
<dbReference type="Proteomes" id="UP000016023">
    <property type="component" value="Unassembled WGS sequence"/>
</dbReference>
<evidence type="ECO:0000256" key="2">
    <source>
        <dbReference type="ARBA" id="ARBA00005810"/>
    </source>
</evidence>
<accession>H1Q061</accession>
<evidence type="ECO:0000256" key="4">
    <source>
        <dbReference type="ARBA" id="ARBA00016218"/>
    </source>
</evidence>
<dbReference type="InterPro" id="IPR000550">
    <property type="entry name" value="Hppk"/>
</dbReference>
<dbReference type="PANTHER" id="PTHR43071">
    <property type="entry name" value="2-AMINO-4-HYDROXY-6-HYDROXYMETHYLDIHYDROPTERIDINE PYROPHOSPHOKINASE"/>
    <property type="match status" value="1"/>
</dbReference>
<dbReference type="HOGENOM" id="CLU_097916_4_1_10"/>